<dbReference type="OrthoDB" id="5520897at2"/>
<accession>A0A0M6ZIX3</accession>
<evidence type="ECO:0000313" key="2">
    <source>
        <dbReference type="EMBL" id="CTQ78645.1"/>
    </source>
</evidence>
<feature type="transmembrane region" description="Helical" evidence="1">
    <location>
        <begin position="106"/>
        <end position="126"/>
    </location>
</feature>
<dbReference type="InterPro" id="IPR007059">
    <property type="entry name" value="DmsC"/>
</dbReference>
<feature type="transmembrane region" description="Helical" evidence="1">
    <location>
        <begin position="232"/>
        <end position="250"/>
    </location>
</feature>
<feature type="transmembrane region" description="Helical" evidence="1">
    <location>
        <begin position="34"/>
        <end position="59"/>
    </location>
</feature>
<feature type="transmembrane region" description="Helical" evidence="1">
    <location>
        <begin position="7"/>
        <end position="28"/>
    </location>
</feature>
<organism evidence="2 3">
    <name type="scientific">Roseibium album</name>
    <dbReference type="NCBI Taxonomy" id="311410"/>
    <lineage>
        <taxon>Bacteria</taxon>
        <taxon>Pseudomonadati</taxon>
        <taxon>Pseudomonadota</taxon>
        <taxon>Alphaproteobacteria</taxon>
        <taxon>Hyphomicrobiales</taxon>
        <taxon>Stappiaceae</taxon>
        <taxon>Roseibium</taxon>
    </lineage>
</organism>
<dbReference type="EMBL" id="CXWC01000015">
    <property type="protein sequence ID" value="CTQ78645.1"/>
    <property type="molecule type" value="Genomic_DNA"/>
</dbReference>
<feature type="transmembrane region" description="Helical" evidence="1">
    <location>
        <begin position="256"/>
        <end position="276"/>
    </location>
</feature>
<keyword evidence="1" id="KW-0812">Transmembrane</keyword>
<dbReference type="PANTHER" id="PTHR38095:SF1">
    <property type="entry name" value="ANAEROBIC DIMETHYL SULFOXIDE REDUCTASE CHAIN YNFH"/>
    <property type="match status" value="1"/>
</dbReference>
<dbReference type="GO" id="GO:0009389">
    <property type="term" value="F:dimethyl sulfoxide reductase activity"/>
    <property type="evidence" value="ECO:0007669"/>
    <property type="project" value="TreeGrafter"/>
</dbReference>
<sequence>MHPAPSVIIFTVLSGLGFGLLTFLGLGLPEATGWAAFFYFAAGFALAVGGLLAATFHLGNPQRALKAFTQWQTSWLSREAWLSTAALIVLGVYAFAAVFFNASITLLGWLGAFLSLATVVATAMIYAQLKTVPRWNHWLTPLHLLTISLAGGAMLAQQTGAAAVLLLFAGAVQIFHWVLGDRRFEERGHTIETATGLGDRGKARLFEPPHTGSNYLLKEMAFVVGRKHAQKLRLISFVAMIVLPLVIVVLLPMNPFTAVIATLFYLAGAFASRWLFFAEAQHVVSLYYGASGSNPPYQPSLSR</sequence>
<keyword evidence="3" id="KW-1185">Reference proteome</keyword>
<dbReference type="RefSeq" id="WP_055120253.1">
    <property type="nucleotide sequence ID" value="NZ_CXWA01000009.1"/>
</dbReference>
<keyword evidence="1" id="KW-1133">Transmembrane helix</keyword>
<dbReference type="Gene3D" id="1.20.1630.10">
    <property type="entry name" value="Formate dehydrogenase/DMSO reductase domain"/>
    <property type="match status" value="1"/>
</dbReference>
<feature type="transmembrane region" description="Helical" evidence="1">
    <location>
        <begin position="80"/>
        <end position="100"/>
    </location>
</feature>
<protein>
    <submittedName>
        <fullName evidence="2">DMSO reductase anchor subunit (DmsC)</fullName>
    </submittedName>
</protein>
<feature type="transmembrane region" description="Helical" evidence="1">
    <location>
        <begin position="161"/>
        <end position="179"/>
    </location>
</feature>
<gene>
    <name evidence="2" type="ORF">LA5096_05750</name>
</gene>
<proteinExistence type="predicted"/>
<evidence type="ECO:0000313" key="3">
    <source>
        <dbReference type="Proteomes" id="UP000049983"/>
    </source>
</evidence>
<dbReference type="Proteomes" id="UP000049983">
    <property type="component" value="Unassembled WGS sequence"/>
</dbReference>
<dbReference type="Pfam" id="PF04976">
    <property type="entry name" value="DmsC"/>
    <property type="match status" value="1"/>
</dbReference>
<feature type="transmembrane region" description="Helical" evidence="1">
    <location>
        <begin position="138"/>
        <end position="155"/>
    </location>
</feature>
<name>A0A0M6ZIX3_9HYPH</name>
<reference evidence="3" key="1">
    <citation type="submission" date="2015-07" db="EMBL/GenBank/DDBJ databases">
        <authorList>
            <person name="Rodrigo-Torres Lidia"/>
            <person name="Arahal R.David."/>
        </authorList>
    </citation>
    <scope>NUCLEOTIDE SEQUENCE [LARGE SCALE GENOMIC DNA]</scope>
    <source>
        <strain evidence="3">CECT 5096</strain>
    </source>
</reference>
<dbReference type="GO" id="GO:0005886">
    <property type="term" value="C:plasma membrane"/>
    <property type="evidence" value="ECO:0007669"/>
    <property type="project" value="TreeGrafter"/>
</dbReference>
<dbReference type="GeneID" id="97672989"/>
<dbReference type="AlphaFoldDB" id="A0A0M6ZIX3"/>
<keyword evidence="1" id="KW-0472">Membrane</keyword>
<dbReference type="STRING" id="311410.LA5095_05175"/>
<dbReference type="GO" id="GO:0009390">
    <property type="term" value="C:dimethyl sulfoxide reductase complex"/>
    <property type="evidence" value="ECO:0007669"/>
    <property type="project" value="TreeGrafter"/>
</dbReference>
<dbReference type="GO" id="GO:0019645">
    <property type="term" value="P:anaerobic electron transport chain"/>
    <property type="evidence" value="ECO:0007669"/>
    <property type="project" value="InterPro"/>
</dbReference>
<dbReference type="PANTHER" id="PTHR38095">
    <property type="entry name" value="ANAEROBIC DIMETHYL SULFOXIDE REDUCTASE CHAIN YNFH"/>
    <property type="match status" value="1"/>
</dbReference>
<evidence type="ECO:0000256" key="1">
    <source>
        <dbReference type="SAM" id="Phobius"/>
    </source>
</evidence>